<sequence length="75" mass="8979">MWPIPAHSISLLKKENGKNCKKWYGMEWYGMVWSGMEWYGMVWNGMEWYGMVWNGVEWYGMGRNGPFRPIPLFPP</sequence>
<organism evidence="1 3">
    <name type="scientific">Didymodactylos carnosus</name>
    <dbReference type="NCBI Taxonomy" id="1234261"/>
    <lineage>
        <taxon>Eukaryota</taxon>
        <taxon>Metazoa</taxon>
        <taxon>Spiralia</taxon>
        <taxon>Gnathifera</taxon>
        <taxon>Rotifera</taxon>
        <taxon>Eurotatoria</taxon>
        <taxon>Bdelloidea</taxon>
        <taxon>Philodinida</taxon>
        <taxon>Philodinidae</taxon>
        <taxon>Didymodactylos</taxon>
    </lineage>
</organism>
<dbReference type="EMBL" id="CAJOBC010002155">
    <property type="protein sequence ID" value="CAF3718628.1"/>
    <property type="molecule type" value="Genomic_DNA"/>
</dbReference>
<name>A0A814CJD9_9BILA</name>
<reference evidence="1" key="1">
    <citation type="submission" date="2021-02" db="EMBL/GenBank/DDBJ databases">
        <authorList>
            <person name="Nowell W R."/>
        </authorList>
    </citation>
    <scope>NUCLEOTIDE SEQUENCE</scope>
</reference>
<protein>
    <submittedName>
        <fullName evidence="1">Uncharacterized protein</fullName>
    </submittedName>
</protein>
<dbReference type="EMBL" id="CAJNOQ010002154">
    <property type="protein sequence ID" value="CAF0942198.1"/>
    <property type="molecule type" value="Genomic_DNA"/>
</dbReference>
<keyword evidence="3" id="KW-1185">Reference proteome</keyword>
<gene>
    <name evidence="1" type="ORF">GPM918_LOCUS10772</name>
    <name evidence="2" type="ORF">SRO942_LOCUS10775</name>
</gene>
<comment type="caution">
    <text evidence="1">The sequence shown here is derived from an EMBL/GenBank/DDBJ whole genome shotgun (WGS) entry which is preliminary data.</text>
</comment>
<evidence type="ECO:0000313" key="1">
    <source>
        <dbReference type="EMBL" id="CAF0942198.1"/>
    </source>
</evidence>
<proteinExistence type="predicted"/>
<evidence type="ECO:0000313" key="3">
    <source>
        <dbReference type="Proteomes" id="UP000663829"/>
    </source>
</evidence>
<accession>A0A814CJD9</accession>
<dbReference type="OrthoDB" id="9223311at2759"/>
<evidence type="ECO:0000313" key="2">
    <source>
        <dbReference type="EMBL" id="CAF3718628.1"/>
    </source>
</evidence>
<dbReference type="AlphaFoldDB" id="A0A814CJD9"/>
<dbReference type="Proteomes" id="UP000663829">
    <property type="component" value="Unassembled WGS sequence"/>
</dbReference>
<dbReference type="Proteomes" id="UP000681722">
    <property type="component" value="Unassembled WGS sequence"/>
</dbReference>